<feature type="region of interest" description="Disordered" evidence="1">
    <location>
        <begin position="84"/>
        <end position="111"/>
    </location>
</feature>
<proteinExistence type="predicted"/>
<evidence type="ECO:0000256" key="1">
    <source>
        <dbReference type="SAM" id="MobiDB-lite"/>
    </source>
</evidence>
<reference evidence="3" key="1">
    <citation type="journal article" date="2020" name="Nature">
        <title>Giant virus diversity and host interactions through global metagenomics.</title>
        <authorList>
            <person name="Schulz F."/>
            <person name="Roux S."/>
            <person name="Paez-Espino D."/>
            <person name="Jungbluth S."/>
            <person name="Walsh D.A."/>
            <person name="Denef V.J."/>
            <person name="McMahon K.D."/>
            <person name="Konstantinidis K.T."/>
            <person name="Eloe-Fadrosh E.A."/>
            <person name="Kyrpides N.C."/>
            <person name="Woyke T."/>
        </authorList>
    </citation>
    <scope>NUCLEOTIDE SEQUENCE</scope>
    <source>
        <strain evidence="3">GVMAG-M-3300023184-121</strain>
    </source>
</reference>
<dbReference type="AlphaFoldDB" id="A0A6C0HJQ2"/>
<evidence type="ECO:0000313" key="3">
    <source>
        <dbReference type="EMBL" id="QHT80600.1"/>
    </source>
</evidence>
<sequence>MTSLIETLNSVLDTNSTYLIYIGIALLCVVVAYVIMNYPLGFGFMEGFGGELQSGTKMEDAHGSAPAGVHAVSGDVQYKENVDAQHVNAANKQGNPQDTNDELKRQPEFDY</sequence>
<name>A0A6C0HJQ2_9ZZZZ</name>
<feature type="transmembrane region" description="Helical" evidence="2">
    <location>
        <begin position="18"/>
        <end position="36"/>
    </location>
</feature>
<organism evidence="3">
    <name type="scientific">viral metagenome</name>
    <dbReference type="NCBI Taxonomy" id="1070528"/>
    <lineage>
        <taxon>unclassified sequences</taxon>
        <taxon>metagenomes</taxon>
        <taxon>organismal metagenomes</taxon>
    </lineage>
</organism>
<feature type="compositionally biased region" description="Basic and acidic residues" evidence="1">
    <location>
        <begin position="101"/>
        <end position="111"/>
    </location>
</feature>
<keyword evidence="2" id="KW-0812">Transmembrane</keyword>
<keyword evidence="2" id="KW-1133">Transmembrane helix</keyword>
<evidence type="ECO:0000256" key="2">
    <source>
        <dbReference type="SAM" id="Phobius"/>
    </source>
</evidence>
<keyword evidence="2" id="KW-0472">Membrane</keyword>
<protein>
    <submittedName>
        <fullName evidence="3">Uncharacterized protein</fullName>
    </submittedName>
</protein>
<feature type="compositionally biased region" description="Polar residues" evidence="1">
    <location>
        <begin position="88"/>
        <end position="98"/>
    </location>
</feature>
<dbReference type="EMBL" id="MN739974">
    <property type="protein sequence ID" value="QHT80600.1"/>
    <property type="molecule type" value="Genomic_DNA"/>
</dbReference>
<accession>A0A6C0HJQ2</accession>